<name>A0A645JCW4_9ZZZZ</name>
<feature type="compositionally biased region" description="Basic and acidic residues" evidence="1">
    <location>
        <begin position="112"/>
        <end position="126"/>
    </location>
</feature>
<dbReference type="AlphaFoldDB" id="A0A645JCW4"/>
<feature type="region of interest" description="Disordered" evidence="1">
    <location>
        <begin position="57"/>
        <end position="81"/>
    </location>
</feature>
<accession>A0A645JCW4</accession>
<dbReference type="EMBL" id="VSSQ01138279">
    <property type="protein sequence ID" value="MPN61538.1"/>
    <property type="molecule type" value="Genomic_DNA"/>
</dbReference>
<feature type="region of interest" description="Disordered" evidence="1">
    <location>
        <begin position="104"/>
        <end position="147"/>
    </location>
</feature>
<gene>
    <name evidence="2" type="ORF">SDC9_209276</name>
</gene>
<comment type="caution">
    <text evidence="2">The sequence shown here is derived from an EMBL/GenBank/DDBJ whole genome shotgun (WGS) entry which is preliminary data.</text>
</comment>
<protein>
    <submittedName>
        <fullName evidence="2">Uncharacterized protein</fullName>
    </submittedName>
</protein>
<evidence type="ECO:0000313" key="2">
    <source>
        <dbReference type="EMBL" id="MPN61538.1"/>
    </source>
</evidence>
<organism evidence="2">
    <name type="scientific">bioreactor metagenome</name>
    <dbReference type="NCBI Taxonomy" id="1076179"/>
    <lineage>
        <taxon>unclassified sequences</taxon>
        <taxon>metagenomes</taxon>
        <taxon>ecological metagenomes</taxon>
    </lineage>
</organism>
<feature type="compositionally biased region" description="Acidic residues" evidence="1">
    <location>
        <begin position="62"/>
        <end position="74"/>
    </location>
</feature>
<reference evidence="2" key="1">
    <citation type="submission" date="2019-08" db="EMBL/GenBank/DDBJ databases">
        <authorList>
            <person name="Kucharzyk K."/>
            <person name="Murdoch R.W."/>
            <person name="Higgins S."/>
            <person name="Loffler F."/>
        </authorList>
    </citation>
    <scope>NUCLEOTIDE SEQUENCE</scope>
</reference>
<evidence type="ECO:0000256" key="1">
    <source>
        <dbReference type="SAM" id="MobiDB-lite"/>
    </source>
</evidence>
<proteinExistence type="predicted"/>
<sequence length="147" mass="15854">MFQRAKPFSFRDDPLEKSDIIFGNRKKQQGAQEIEYGMRVGDKPAAVLAHKTGAELHGGTELGEDHENENDAGDIVDRMGPGGPLPGRACFKAGNLGGYAASDIIAQRQRNSRHEGQQSAVKEQHGHPHGRAAALHQHGDDQAGQQA</sequence>